<accession>A0A3A9ZD12</accession>
<proteinExistence type="predicted"/>
<comment type="caution">
    <text evidence="1">The sequence shown here is derived from an EMBL/GenBank/DDBJ whole genome shotgun (WGS) entry which is preliminary data.</text>
</comment>
<dbReference type="EMBL" id="RBAL01000002">
    <property type="protein sequence ID" value="RKN45704.1"/>
    <property type="molecule type" value="Genomic_DNA"/>
</dbReference>
<organism evidence="1 2">
    <name type="scientific">Streptomyces hoynatensis</name>
    <dbReference type="NCBI Taxonomy" id="1141874"/>
    <lineage>
        <taxon>Bacteria</taxon>
        <taxon>Bacillati</taxon>
        <taxon>Actinomycetota</taxon>
        <taxon>Actinomycetes</taxon>
        <taxon>Kitasatosporales</taxon>
        <taxon>Streptomycetaceae</taxon>
        <taxon>Streptomyces</taxon>
    </lineage>
</organism>
<dbReference type="AlphaFoldDB" id="A0A3A9ZD12"/>
<protein>
    <submittedName>
        <fullName evidence="1">Uncharacterized protein</fullName>
    </submittedName>
</protein>
<reference evidence="1 2" key="1">
    <citation type="journal article" date="2014" name="Int. J. Syst. Evol. Microbiol.">
        <title>Streptomyces hoynatensis sp. nov., isolated from deep marine sediment.</title>
        <authorList>
            <person name="Veyisoglu A."/>
            <person name="Sahin N."/>
        </authorList>
    </citation>
    <scope>NUCLEOTIDE SEQUENCE [LARGE SCALE GENOMIC DNA]</scope>
    <source>
        <strain evidence="1 2">KCTC 29097</strain>
    </source>
</reference>
<name>A0A3A9ZD12_9ACTN</name>
<sequence>MAANSALLTRIENDQALSRYFEWPCDFDVTRREPVEVLHLSSGAPLVPVAGCGTGGTYFLCGEPAAGATGGAADDERPVIYTDSEGHSGLIAHSLREALELIAGIPYWKDCLHLSRAEQARPEADLLEELESDFLDAVPEFDPEQQRAAVRALGIELPERTVLLRRLREALARTLPDYVVHNAEGWPYDSL</sequence>
<evidence type="ECO:0000313" key="1">
    <source>
        <dbReference type="EMBL" id="RKN45704.1"/>
    </source>
</evidence>
<evidence type="ECO:0000313" key="2">
    <source>
        <dbReference type="Proteomes" id="UP000272474"/>
    </source>
</evidence>
<dbReference type="Proteomes" id="UP000272474">
    <property type="component" value="Unassembled WGS sequence"/>
</dbReference>
<gene>
    <name evidence="1" type="ORF">D7294_04355</name>
</gene>
<keyword evidence="2" id="KW-1185">Reference proteome</keyword>